<protein>
    <submittedName>
        <fullName evidence="1">Uncharacterized protein</fullName>
    </submittedName>
</protein>
<comment type="caution">
    <text evidence="1">The sequence shown here is derived from an EMBL/GenBank/DDBJ whole genome shotgun (WGS) entry which is preliminary data.</text>
</comment>
<name>A0A0G1YDL4_9BACT</name>
<proteinExistence type="predicted"/>
<gene>
    <name evidence="1" type="ORF">UY48_C0005G0018</name>
</gene>
<evidence type="ECO:0000313" key="1">
    <source>
        <dbReference type="EMBL" id="KKW13062.1"/>
    </source>
</evidence>
<organism evidence="1 2">
    <name type="scientific">Candidatus Gottesmanbacteria bacterium GW2011_GWB1_49_7</name>
    <dbReference type="NCBI Taxonomy" id="1618448"/>
    <lineage>
        <taxon>Bacteria</taxon>
        <taxon>Candidatus Gottesmaniibacteriota</taxon>
    </lineage>
</organism>
<accession>A0A0G1YDL4</accession>
<dbReference type="EMBL" id="LCQD01000005">
    <property type="protein sequence ID" value="KKW13062.1"/>
    <property type="molecule type" value="Genomic_DNA"/>
</dbReference>
<reference evidence="1 2" key="1">
    <citation type="journal article" date="2015" name="Nature">
        <title>rRNA introns, odd ribosomes, and small enigmatic genomes across a large radiation of phyla.</title>
        <authorList>
            <person name="Brown C.T."/>
            <person name="Hug L.A."/>
            <person name="Thomas B.C."/>
            <person name="Sharon I."/>
            <person name="Castelle C.J."/>
            <person name="Singh A."/>
            <person name="Wilkins M.J."/>
            <person name="Williams K.H."/>
            <person name="Banfield J.F."/>
        </authorList>
    </citation>
    <scope>NUCLEOTIDE SEQUENCE [LARGE SCALE GENOMIC DNA]</scope>
</reference>
<dbReference type="Proteomes" id="UP000034588">
    <property type="component" value="Unassembled WGS sequence"/>
</dbReference>
<evidence type="ECO:0000313" key="2">
    <source>
        <dbReference type="Proteomes" id="UP000034588"/>
    </source>
</evidence>
<sequence>MAVGVGGLEAQRNKIMVTEDPKVLELVHDWCVEQNCFATMFDNISGEHRFWVEFLGAARASRQNSPKGETLLDYLLSIKIRESPVNTGAVCAYCVHCPLTDRQYCPEDFYPDMYSAYTVKCLHYEAKVLCFTPGLETKRQKA</sequence>
<dbReference type="AlphaFoldDB" id="A0A0G1YDL4"/>